<name>H2C4W7_9CREN</name>
<evidence type="ECO:0000313" key="3">
    <source>
        <dbReference type="Proteomes" id="UP000003980"/>
    </source>
</evidence>
<proteinExistence type="predicted"/>
<keyword evidence="3" id="KW-1185">Reference proteome</keyword>
<accession>H2C4W7</accession>
<keyword evidence="1" id="KW-0812">Transmembrane</keyword>
<dbReference type="Proteomes" id="UP000003980">
    <property type="component" value="Unassembled WGS sequence"/>
</dbReference>
<gene>
    <name evidence="2" type="ORF">MetMK1DRAFT_00015620</name>
</gene>
<evidence type="ECO:0000256" key="1">
    <source>
        <dbReference type="SAM" id="Phobius"/>
    </source>
</evidence>
<dbReference type="HOGENOM" id="CLU_1782519_0_0_2"/>
<dbReference type="RefSeq" id="WP_009072148.1">
    <property type="nucleotide sequence ID" value="NZ_JH597761.1"/>
</dbReference>
<dbReference type="AlphaFoldDB" id="H2C4W7"/>
<feature type="transmembrane region" description="Helical" evidence="1">
    <location>
        <begin position="123"/>
        <end position="144"/>
    </location>
</feature>
<evidence type="ECO:0000313" key="2">
    <source>
        <dbReference type="EMBL" id="EHP71058.1"/>
    </source>
</evidence>
<keyword evidence="1" id="KW-0472">Membrane</keyword>
<dbReference type="EMBL" id="JH597761">
    <property type="protein sequence ID" value="EHP71058.1"/>
    <property type="molecule type" value="Genomic_DNA"/>
</dbReference>
<sequence length="147" mass="15442">MKKKVVLVGLVIILLGVVMAFIGFSEVTPYVMVYSGNLPPGQSVVKELRPGLDSVALTFNSSYPLRVVVDGGTLLKQESLSGSMSLVLNGSSPVLSIENNGTSVVKFTVASTSITSMTEFGGVLFIVGALVSFIGLAILIYGLIRRS</sequence>
<organism evidence="2 3">
    <name type="scientific">Metallosphaera yellowstonensis MK1</name>
    <dbReference type="NCBI Taxonomy" id="671065"/>
    <lineage>
        <taxon>Archaea</taxon>
        <taxon>Thermoproteota</taxon>
        <taxon>Thermoprotei</taxon>
        <taxon>Sulfolobales</taxon>
        <taxon>Sulfolobaceae</taxon>
        <taxon>Metallosphaera</taxon>
    </lineage>
</organism>
<keyword evidence="1" id="KW-1133">Transmembrane helix</keyword>
<reference evidence="2 3" key="1">
    <citation type="submission" date="2012-01" db="EMBL/GenBank/DDBJ databases">
        <title>Improved High-Quality Draft sequence of Metallosphaera yellowstonensis MK1.</title>
        <authorList>
            <consortium name="US DOE Joint Genome Institute"/>
            <person name="Lucas S."/>
            <person name="Han J."/>
            <person name="Cheng J.-F."/>
            <person name="Goodwin L."/>
            <person name="Pitluck S."/>
            <person name="Peters L."/>
            <person name="Teshima H."/>
            <person name="Detter J.C."/>
            <person name="Han C."/>
            <person name="Tapia R."/>
            <person name="Land M."/>
            <person name="Hauser L."/>
            <person name="Kyrpides N."/>
            <person name="Kozubal M."/>
            <person name="Macur R.E."/>
            <person name="Jay Z."/>
            <person name="Inskeep W."/>
            <person name="Woyke T."/>
        </authorList>
    </citation>
    <scope>NUCLEOTIDE SEQUENCE [LARGE SCALE GENOMIC DNA]</scope>
    <source>
        <strain evidence="2 3">MK1</strain>
    </source>
</reference>
<dbReference type="eggNOG" id="arCOG07198">
    <property type="taxonomic scope" value="Archaea"/>
</dbReference>
<protein>
    <submittedName>
        <fullName evidence="2">Uncharacterized protein</fullName>
    </submittedName>
</protein>